<feature type="domain" description="PatA-like N-terminal" evidence="1">
    <location>
        <begin position="3"/>
        <end position="100"/>
    </location>
</feature>
<reference evidence="2 3" key="1">
    <citation type="submission" date="2018-07" db="EMBL/GenBank/DDBJ databases">
        <title>Complete Genome and Methylome Analysis of Deinococcus wulumuqiensis NEB 479.</title>
        <authorList>
            <person name="Fomenkov A."/>
            <person name="Luyten Y."/>
            <person name="Vincze T."/>
            <person name="Anton B.P."/>
            <person name="Clark T."/>
            <person name="Roberts R.J."/>
            <person name="Morgan R.D."/>
        </authorList>
    </citation>
    <scope>NUCLEOTIDE SEQUENCE [LARGE SCALE GENOMIC DNA]</scope>
    <source>
        <strain evidence="2 3">NEB 479</strain>
    </source>
</reference>
<protein>
    <submittedName>
        <fullName evidence="2">DUF4388 domain-containing protein</fullName>
    </submittedName>
</protein>
<dbReference type="PANTHER" id="PTHR36304">
    <property type="entry name" value="DOMAIN GTPASE-ACTIVATING PROTEIN, PUTATIVE-RELATED-RELATED"/>
    <property type="match status" value="1"/>
</dbReference>
<dbReference type="STRING" id="1288484.GCA_000348665_02413"/>
<dbReference type="RefSeq" id="WP_114672520.1">
    <property type="nucleotide sequence ID" value="NZ_CP031158.1"/>
</dbReference>
<sequence length="175" mass="19188">MMSGDLSVFPLLPVLQMLLASGKGGQLTVDHPRGGELWFGHGELLHARSGVLSGEAALQLLASLDGGTFTFEPGLSPPERTLGLRQDAALHWLIGEADAWAPLIRTLPDWTRPLRFTARWTDQHPVNRHQYRALRLISPDRSLRMLVEQTGLPPRTAAELYAPLVGNGLLEFGEA</sequence>
<accession>A0A345IJ76</accession>
<dbReference type="KEGG" id="dwu:DVJ83_12145"/>
<evidence type="ECO:0000313" key="3">
    <source>
        <dbReference type="Proteomes" id="UP000253744"/>
    </source>
</evidence>
<evidence type="ECO:0000259" key="1">
    <source>
        <dbReference type="Pfam" id="PF14332"/>
    </source>
</evidence>
<dbReference type="EMBL" id="CP031158">
    <property type="protein sequence ID" value="AXG99748.1"/>
    <property type="molecule type" value="Genomic_DNA"/>
</dbReference>
<dbReference type="InterPro" id="IPR025497">
    <property type="entry name" value="PatA-like_N"/>
</dbReference>
<proteinExistence type="predicted"/>
<dbReference type="Pfam" id="PF14332">
    <property type="entry name" value="DUF4388"/>
    <property type="match status" value="1"/>
</dbReference>
<dbReference type="PANTHER" id="PTHR36304:SF4">
    <property type="entry name" value="DUF4388 DOMAIN-CONTAINING PROTEIN"/>
    <property type="match status" value="1"/>
</dbReference>
<dbReference type="Proteomes" id="UP000253744">
    <property type="component" value="Chromosome"/>
</dbReference>
<name>A0A345IJ76_9DEIO</name>
<dbReference type="AlphaFoldDB" id="A0A345IJ76"/>
<evidence type="ECO:0000313" key="2">
    <source>
        <dbReference type="EMBL" id="AXG99748.1"/>
    </source>
</evidence>
<gene>
    <name evidence="2" type="ORF">DVJ83_12145</name>
</gene>
<organism evidence="2 3">
    <name type="scientific">Deinococcus wulumuqiensis</name>
    <dbReference type="NCBI Taxonomy" id="980427"/>
    <lineage>
        <taxon>Bacteria</taxon>
        <taxon>Thermotogati</taxon>
        <taxon>Deinococcota</taxon>
        <taxon>Deinococci</taxon>
        <taxon>Deinococcales</taxon>
        <taxon>Deinococcaceae</taxon>
        <taxon>Deinococcus</taxon>
    </lineage>
</organism>